<dbReference type="GO" id="GO:0016787">
    <property type="term" value="F:hydrolase activity"/>
    <property type="evidence" value="ECO:0007669"/>
    <property type="project" value="UniProtKB-KW"/>
</dbReference>
<keyword evidence="3 7" id="KW-0812">Transmembrane</keyword>
<evidence type="ECO:0000313" key="10">
    <source>
        <dbReference type="Proteomes" id="UP000280008"/>
    </source>
</evidence>
<dbReference type="RefSeq" id="WP_245981515.1">
    <property type="nucleotide sequence ID" value="NZ_RBKS01000001.1"/>
</dbReference>
<dbReference type="Gene3D" id="1.20.144.10">
    <property type="entry name" value="Phosphatidic acid phosphatase type 2/haloperoxidase"/>
    <property type="match status" value="1"/>
</dbReference>
<keyword evidence="5 7" id="KW-1133">Transmembrane helix</keyword>
<keyword evidence="4" id="KW-0378">Hydrolase</keyword>
<keyword evidence="2" id="KW-1003">Cell membrane</keyword>
<gene>
    <name evidence="9" type="ORF">C8E83_1690</name>
</gene>
<dbReference type="AlphaFoldDB" id="A0A495IGY5"/>
<evidence type="ECO:0000256" key="5">
    <source>
        <dbReference type="ARBA" id="ARBA00022989"/>
    </source>
</evidence>
<dbReference type="PANTHER" id="PTHR14969">
    <property type="entry name" value="SPHINGOSINE-1-PHOSPHATE PHOSPHOHYDROLASE"/>
    <property type="match status" value="1"/>
</dbReference>
<dbReference type="PANTHER" id="PTHR14969:SF62">
    <property type="entry name" value="DECAPRENYLPHOSPHORYL-5-PHOSPHORIBOSE PHOSPHATASE RV3807C-RELATED"/>
    <property type="match status" value="1"/>
</dbReference>
<proteinExistence type="predicted"/>
<accession>A0A495IGY5</accession>
<evidence type="ECO:0000256" key="7">
    <source>
        <dbReference type="SAM" id="Phobius"/>
    </source>
</evidence>
<dbReference type="InterPro" id="IPR036938">
    <property type="entry name" value="PAP2/HPO_sf"/>
</dbReference>
<feature type="transmembrane region" description="Helical" evidence="7">
    <location>
        <begin position="42"/>
        <end position="66"/>
    </location>
</feature>
<comment type="subcellular location">
    <subcellularLocation>
        <location evidence="1">Cell membrane</location>
        <topology evidence="1">Multi-pass membrane protein</topology>
    </subcellularLocation>
</comment>
<feature type="domain" description="Phosphatidic acid phosphatase type 2/haloperoxidase" evidence="8">
    <location>
        <begin position="75"/>
        <end position="184"/>
    </location>
</feature>
<dbReference type="EMBL" id="RBKS01000001">
    <property type="protein sequence ID" value="RKR74571.1"/>
    <property type="molecule type" value="Genomic_DNA"/>
</dbReference>
<evidence type="ECO:0000256" key="2">
    <source>
        <dbReference type="ARBA" id="ARBA00022475"/>
    </source>
</evidence>
<organism evidence="9 10">
    <name type="scientific">Frondihabitans australicus</name>
    <dbReference type="NCBI Taxonomy" id="386892"/>
    <lineage>
        <taxon>Bacteria</taxon>
        <taxon>Bacillati</taxon>
        <taxon>Actinomycetota</taxon>
        <taxon>Actinomycetes</taxon>
        <taxon>Micrococcales</taxon>
        <taxon>Microbacteriaceae</taxon>
        <taxon>Frondihabitans</taxon>
    </lineage>
</organism>
<evidence type="ECO:0000256" key="1">
    <source>
        <dbReference type="ARBA" id="ARBA00004651"/>
    </source>
</evidence>
<dbReference type="Pfam" id="PF01569">
    <property type="entry name" value="PAP2"/>
    <property type="match status" value="1"/>
</dbReference>
<dbReference type="SUPFAM" id="SSF48317">
    <property type="entry name" value="Acid phosphatase/Vanadium-dependent haloperoxidase"/>
    <property type="match status" value="1"/>
</dbReference>
<feature type="transmembrane region" description="Helical" evidence="7">
    <location>
        <begin position="165"/>
        <end position="186"/>
    </location>
</feature>
<evidence type="ECO:0000259" key="8">
    <source>
        <dbReference type="SMART" id="SM00014"/>
    </source>
</evidence>
<evidence type="ECO:0000313" key="9">
    <source>
        <dbReference type="EMBL" id="RKR74571.1"/>
    </source>
</evidence>
<reference evidence="9 10" key="1">
    <citation type="submission" date="2018-10" db="EMBL/GenBank/DDBJ databases">
        <title>Sequencing the genomes of 1000 actinobacteria strains.</title>
        <authorList>
            <person name="Klenk H.-P."/>
        </authorList>
    </citation>
    <scope>NUCLEOTIDE SEQUENCE [LARGE SCALE GENOMIC DNA]</scope>
    <source>
        <strain evidence="9 10">DSM 17894</strain>
    </source>
</reference>
<keyword evidence="6 7" id="KW-0472">Membrane</keyword>
<keyword evidence="10" id="KW-1185">Reference proteome</keyword>
<dbReference type="SMART" id="SM00014">
    <property type="entry name" value="acidPPc"/>
    <property type="match status" value="1"/>
</dbReference>
<sequence length="192" mass="19679">MPLTPPSSSSTPSRLPEAVQAFDRRVGRRINGRPSDPAADRALLAVSTAANNGLLWFSVAAALALTGPRGRRAAARGLASLGLSSGFANLVAKPLVGGPRPSADDVPPERQLARFPQSASFPSGHTASAIAFASGVAIESPALGLVVAPLAVTVAYSRLHVGAHWLSDVLGGAAIGVTMANVARLLPLRWIR</sequence>
<name>A0A495IGY5_9MICO</name>
<dbReference type="GO" id="GO:0005886">
    <property type="term" value="C:plasma membrane"/>
    <property type="evidence" value="ECO:0007669"/>
    <property type="project" value="UniProtKB-SubCell"/>
</dbReference>
<evidence type="ECO:0000256" key="4">
    <source>
        <dbReference type="ARBA" id="ARBA00022801"/>
    </source>
</evidence>
<feature type="transmembrane region" description="Helical" evidence="7">
    <location>
        <begin position="142"/>
        <end position="159"/>
    </location>
</feature>
<dbReference type="InterPro" id="IPR000326">
    <property type="entry name" value="PAP2/HPO"/>
</dbReference>
<dbReference type="Proteomes" id="UP000280008">
    <property type="component" value="Unassembled WGS sequence"/>
</dbReference>
<evidence type="ECO:0000256" key="6">
    <source>
        <dbReference type="ARBA" id="ARBA00023136"/>
    </source>
</evidence>
<comment type="caution">
    <text evidence="9">The sequence shown here is derived from an EMBL/GenBank/DDBJ whole genome shotgun (WGS) entry which is preliminary data.</text>
</comment>
<protein>
    <submittedName>
        <fullName evidence="9">PAP2 superfamily protein</fullName>
    </submittedName>
</protein>
<evidence type="ECO:0000256" key="3">
    <source>
        <dbReference type="ARBA" id="ARBA00022692"/>
    </source>
</evidence>